<dbReference type="AlphaFoldDB" id="A0A0R1ZHB4"/>
<comment type="caution">
    <text evidence="4">The sequence shown here is derived from an EMBL/GenBank/DDBJ whole genome shotgun (WGS) entry which is preliminary data.</text>
</comment>
<keyword evidence="5" id="KW-1185">Reference proteome</keyword>
<evidence type="ECO:0000256" key="1">
    <source>
        <dbReference type="ARBA" id="ARBA00006336"/>
    </source>
</evidence>
<dbReference type="PANTHER" id="PTHR43540">
    <property type="entry name" value="PEROXYUREIDOACRYLATE/UREIDOACRYLATE AMIDOHYDROLASE-RELATED"/>
    <property type="match status" value="1"/>
</dbReference>
<evidence type="ECO:0000313" key="4">
    <source>
        <dbReference type="EMBL" id="KRM54384.1"/>
    </source>
</evidence>
<dbReference type="GO" id="GO:0016787">
    <property type="term" value="F:hydrolase activity"/>
    <property type="evidence" value="ECO:0007669"/>
    <property type="project" value="UniProtKB-KW"/>
</dbReference>
<evidence type="ECO:0000259" key="3">
    <source>
        <dbReference type="Pfam" id="PF00857"/>
    </source>
</evidence>
<dbReference type="Proteomes" id="UP000051679">
    <property type="component" value="Unassembled WGS sequence"/>
</dbReference>
<protein>
    <submittedName>
        <fullName evidence="4">Pyrazinamidase nicotinamidase</fullName>
    </submittedName>
</protein>
<organism evidence="4 5">
    <name type="scientific">Lacticaseibacillus sharpeae JCM 1186 = DSM 20505</name>
    <dbReference type="NCBI Taxonomy" id="1291052"/>
    <lineage>
        <taxon>Bacteria</taxon>
        <taxon>Bacillati</taxon>
        <taxon>Bacillota</taxon>
        <taxon>Bacilli</taxon>
        <taxon>Lactobacillales</taxon>
        <taxon>Lactobacillaceae</taxon>
        <taxon>Lacticaseibacillus</taxon>
    </lineage>
</organism>
<dbReference type="CDD" id="cd00431">
    <property type="entry name" value="cysteine_hydrolases"/>
    <property type="match status" value="1"/>
</dbReference>
<dbReference type="Gene3D" id="3.40.50.850">
    <property type="entry name" value="Isochorismatase-like"/>
    <property type="match status" value="1"/>
</dbReference>
<comment type="similarity">
    <text evidence="1">Belongs to the isochorismatase family.</text>
</comment>
<dbReference type="EMBL" id="AYYO01000056">
    <property type="protein sequence ID" value="KRM54384.1"/>
    <property type="molecule type" value="Genomic_DNA"/>
</dbReference>
<sequence>MLMAEALIIVDYTNDFVADNGALTAGKPAQAIAARITALAEEFSARGDFVYLPTDIHVAGDPYHPETKLFPPHNQEHTWGREFYGPLAGWVAAHSGDAKVTAFPKRRYSSFAGTPLDQWLRERRITSVHIVGVCTDICVLHTAIDAYNLGYDITIHSDACATFNPAGSEFALNHFQSVLGATVI</sequence>
<reference evidence="4 5" key="1">
    <citation type="journal article" date="2015" name="Genome Announc.">
        <title>Expanding the biotechnology potential of lactobacilli through comparative genomics of 213 strains and associated genera.</title>
        <authorList>
            <person name="Sun Z."/>
            <person name="Harris H.M."/>
            <person name="McCann A."/>
            <person name="Guo C."/>
            <person name="Argimon S."/>
            <person name="Zhang W."/>
            <person name="Yang X."/>
            <person name="Jeffery I.B."/>
            <person name="Cooney J.C."/>
            <person name="Kagawa T.F."/>
            <person name="Liu W."/>
            <person name="Song Y."/>
            <person name="Salvetti E."/>
            <person name="Wrobel A."/>
            <person name="Rasinkangas P."/>
            <person name="Parkhill J."/>
            <person name="Rea M.C."/>
            <person name="O'Sullivan O."/>
            <person name="Ritari J."/>
            <person name="Douillard F.P."/>
            <person name="Paul Ross R."/>
            <person name="Yang R."/>
            <person name="Briner A.E."/>
            <person name="Felis G.E."/>
            <person name="de Vos W.M."/>
            <person name="Barrangou R."/>
            <person name="Klaenhammer T.R."/>
            <person name="Caufield P.W."/>
            <person name="Cui Y."/>
            <person name="Zhang H."/>
            <person name="O'Toole P.W."/>
        </authorList>
    </citation>
    <scope>NUCLEOTIDE SEQUENCE [LARGE SCALE GENOMIC DNA]</scope>
    <source>
        <strain evidence="4 5">DSM 20505</strain>
    </source>
</reference>
<dbReference type="PANTHER" id="PTHR43540:SF10">
    <property type="entry name" value="ISOCHORISMATASE"/>
    <property type="match status" value="1"/>
</dbReference>
<dbReference type="Pfam" id="PF00857">
    <property type="entry name" value="Isochorismatase"/>
    <property type="match status" value="1"/>
</dbReference>
<keyword evidence="2" id="KW-0378">Hydrolase</keyword>
<gene>
    <name evidence="4" type="ORF">FC18_GL000605</name>
</gene>
<dbReference type="SUPFAM" id="SSF52499">
    <property type="entry name" value="Isochorismatase-like hydrolases"/>
    <property type="match status" value="1"/>
</dbReference>
<feature type="domain" description="Isochorismatase-like" evidence="3">
    <location>
        <begin position="6"/>
        <end position="178"/>
    </location>
</feature>
<evidence type="ECO:0000313" key="5">
    <source>
        <dbReference type="Proteomes" id="UP000051679"/>
    </source>
</evidence>
<dbReference type="InterPro" id="IPR050272">
    <property type="entry name" value="Isochorismatase-like_hydrls"/>
</dbReference>
<name>A0A0R1ZHB4_9LACO</name>
<dbReference type="InterPro" id="IPR036380">
    <property type="entry name" value="Isochorismatase-like_sf"/>
</dbReference>
<proteinExistence type="inferred from homology"/>
<dbReference type="RefSeq" id="WP_420806111.1">
    <property type="nucleotide sequence ID" value="NZ_AYYO01000056.1"/>
</dbReference>
<evidence type="ECO:0000256" key="2">
    <source>
        <dbReference type="ARBA" id="ARBA00022801"/>
    </source>
</evidence>
<accession>A0A0R1ZHB4</accession>
<dbReference type="PATRIC" id="fig|1291052.5.peg.617"/>
<dbReference type="InterPro" id="IPR000868">
    <property type="entry name" value="Isochorismatase-like_dom"/>
</dbReference>
<dbReference type="STRING" id="1291052.FC18_GL000605"/>